<dbReference type="GO" id="GO:0016787">
    <property type="term" value="F:hydrolase activity"/>
    <property type="evidence" value="ECO:0007669"/>
    <property type="project" value="UniProtKB-UniRule"/>
</dbReference>
<dbReference type="GO" id="GO:0005829">
    <property type="term" value="C:cytosol"/>
    <property type="evidence" value="ECO:0007669"/>
    <property type="project" value="TreeGrafter"/>
</dbReference>
<evidence type="ECO:0000256" key="2">
    <source>
        <dbReference type="ARBA" id="ARBA00022801"/>
    </source>
</evidence>
<evidence type="ECO:0000256" key="4">
    <source>
        <dbReference type="ARBA" id="ARBA00022840"/>
    </source>
</evidence>
<dbReference type="GO" id="GO:0000725">
    <property type="term" value="P:recombinational repair"/>
    <property type="evidence" value="ECO:0007669"/>
    <property type="project" value="TreeGrafter"/>
</dbReference>
<dbReference type="InterPro" id="IPR014017">
    <property type="entry name" value="DNA_helicase_UvrD-like_C"/>
</dbReference>
<dbReference type="Proteomes" id="UP000510721">
    <property type="component" value="Chromosome"/>
</dbReference>
<evidence type="ECO:0000256" key="7">
    <source>
        <dbReference type="ARBA" id="ARBA00034808"/>
    </source>
</evidence>
<dbReference type="InterPro" id="IPR014016">
    <property type="entry name" value="UvrD-like_ATP-bd"/>
</dbReference>
<dbReference type="EC" id="5.6.2.4" evidence="7"/>
<evidence type="ECO:0000313" key="9">
    <source>
        <dbReference type="EMBL" id="QLL61563.1"/>
    </source>
</evidence>
<keyword evidence="5" id="KW-0413">Isomerase</keyword>
<dbReference type="KEGG" id="emx:FKV68_08930"/>
<evidence type="ECO:0000256" key="5">
    <source>
        <dbReference type="ARBA" id="ARBA00023235"/>
    </source>
</evidence>
<dbReference type="InterPro" id="IPR027417">
    <property type="entry name" value="P-loop_NTPase"/>
</dbReference>
<evidence type="ECO:0000256" key="1">
    <source>
        <dbReference type="ARBA" id="ARBA00022741"/>
    </source>
</evidence>
<dbReference type="PANTHER" id="PTHR11070">
    <property type="entry name" value="UVRD / RECB / PCRA DNA HELICASE FAMILY MEMBER"/>
    <property type="match status" value="1"/>
</dbReference>
<keyword evidence="1" id="KW-0547">Nucleotide-binding</keyword>
<reference evidence="9 10" key="1">
    <citation type="submission" date="2019-06" db="EMBL/GenBank/DDBJ databases">
        <title>Complete genome sequence of Ensifer mexicanus ITTG R7 isolated from nodules of Acacia angustissima (Mill.) Kuntze.</title>
        <authorList>
            <person name="Rincon-Rosales R."/>
            <person name="Rogel M.A."/>
            <person name="Guerrero G."/>
            <person name="Rincon-Molina C.I."/>
            <person name="Lopez-Lopez A."/>
            <person name="Martinez-Romero E."/>
        </authorList>
    </citation>
    <scope>NUCLEOTIDE SEQUENCE [LARGE SCALE GENOMIC DNA]</scope>
    <source>
        <strain evidence="9 10">ITTG R7</strain>
    </source>
</reference>
<comment type="catalytic activity">
    <reaction evidence="6">
        <text>Couples ATP hydrolysis with the unwinding of duplex DNA by translocating in the 3'-5' direction.</text>
        <dbReference type="EC" id="5.6.2.4"/>
    </reaction>
</comment>
<dbReference type="GO" id="GO:0003677">
    <property type="term" value="F:DNA binding"/>
    <property type="evidence" value="ECO:0007669"/>
    <property type="project" value="InterPro"/>
</dbReference>
<dbReference type="GO" id="GO:0005524">
    <property type="term" value="F:ATP binding"/>
    <property type="evidence" value="ECO:0007669"/>
    <property type="project" value="UniProtKB-UniRule"/>
</dbReference>
<dbReference type="AlphaFoldDB" id="A0A859QC73"/>
<dbReference type="InterPro" id="IPR000212">
    <property type="entry name" value="DNA_helicase_UvrD/REP"/>
</dbReference>
<gene>
    <name evidence="9" type="ORF">FKV68_08930</name>
</gene>
<keyword evidence="2" id="KW-0378">Hydrolase</keyword>
<accession>A0A859QC73</accession>
<sequence>MKVLGSPRPTDEQLKIIAEVRTGTEIIRGAAGSGKTTTALLRLRNLSDMFKSRHARLEIQTPVRALVLTYNRTLCGYVEALAQQQASSGGGVELEVATFAQWAMRFTHNNDVIGRDAREYALAKLSAVHDLKLSSTFLASEVEYLRGRFSPADYKSYLDTERTGRGISPRVEKATREKILSVIDAYNAELIAKRQVDWEDITAAAANAASMGYQIIVVDEAQDFSANQIRALRKHLADDAHAFTLVVDTAQRLYPRGYTWKEAGIDAGQAQFHRLSKNHRNTVEIAAFASGIVAGLKLDDDGTMPDLKMATSHGPKPAVLKGKYNKQLSAAIGYIKGNVDLANETVAFLKPQGGGWFADIRDRLDAEGLPYEDITRERTWANNDVNIVLSTMHSAKGLEFDHVIIIGLNQENTPHDEDADDDQHQVLRRLLAMAVARARKSVVIGYKPSEASGLVKYFVPTTIDESEL</sequence>
<dbReference type="PROSITE" id="PS51198">
    <property type="entry name" value="UVRD_HELICASE_ATP_BIND"/>
    <property type="match status" value="1"/>
</dbReference>
<name>A0A859QC73_9HYPH</name>
<keyword evidence="10" id="KW-1185">Reference proteome</keyword>
<dbReference type="GO" id="GO:0043138">
    <property type="term" value="F:3'-5' DNA helicase activity"/>
    <property type="evidence" value="ECO:0007669"/>
    <property type="project" value="UniProtKB-EC"/>
</dbReference>
<dbReference type="Gene3D" id="3.40.50.300">
    <property type="entry name" value="P-loop containing nucleotide triphosphate hydrolases"/>
    <property type="match status" value="2"/>
</dbReference>
<comment type="catalytic activity">
    <reaction evidence="8">
        <text>ATP + H2O = ADP + phosphate + H(+)</text>
        <dbReference type="Rhea" id="RHEA:13065"/>
        <dbReference type="ChEBI" id="CHEBI:15377"/>
        <dbReference type="ChEBI" id="CHEBI:15378"/>
        <dbReference type="ChEBI" id="CHEBI:30616"/>
        <dbReference type="ChEBI" id="CHEBI:43474"/>
        <dbReference type="ChEBI" id="CHEBI:456216"/>
        <dbReference type="EC" id="5.6.2.4"/>
    </reaction>
</comment>
<evidence type="ECO:0000313" key="10">
    <source>
        <dbReference type="Proteomes" id="UP000510721"/>
    </source>
</evidence>
<keyword evidence="3" id="KW-0347">Helicase</keyword>
<keyword evidence="4" id="KW-0067">ATP-binding</keyword>
<dbReference type="PANTHER" id="PTHR11070:SF45">
    <property type="entry name" value="DNA 3'-5' HELICASE"/>
    <property type="match status" value="1"/>
</dbReference>
<dbReference type="Pfam" id="PF00580">
    <property type="entry name" value="UvrD-helicase"/>
    <property type="match status" value="1"/>
</dbReference>
<evidence type="ECO:0000256" key="6">
    <source>
        <dbReference type="ARBA" id="ARBA00034617"/>
    </source>
</evidence>
<dbReference type="EMBL" id="CP041238">
    <property type="protein sequence ID" value="QLL61563.1"/>
    <property type="molecule type" value="Genomic_DNA"/>
</dbReference>
<evidence type="ECO:0000256" key="8">
    <source>
        <dbReference type="ARBA" id="ARBA00048988"/>
    </source>
</evidence>
<protein>
    <recommendedName>
        <fullName evidence="7">DNA 3'-5' helicase</fullName>
        <ecNumber evidence="7">5.6.2.4</ecNumber>
    </recommendedName>
</protein>
<proteinExistence type="predicted"/>
<dbReference type="SUPFAM" id="SSF52540">
    <property type="entry name" value="P-loop containing nucleoside triphosphate hydrolases"/>
    <property type="match status" value="1"/>
</dbReference>
<dbReference type="RefSeq" id="WP_180941114.1">
    <property type="nucleotide sequence ID" value="NZ_CP041238.1"/>
</dbReference>
<dbReference type="Pfam" id="PF13361">
    <property type="entry name" value="UvrD_C"/>
    <property type="match status" value="1"/>
</dbReference>
<evidence type="ECO:0000256" key="3">
    <source>
        <dbReference type="ARBA" id="ARBA00022806"/>
    </source>
</evidence>
<organism evidence="9 10">
    <name type="scientific">Sinorhizobium mexicanum</name>
    <dbReference type="NCBI Taxonomy" id="375549"/>
    <lineage>
        <taxon>Bacteria</taxon>
        <taxon>Pseudomonadati</taxon>
        <taxon>Pseudomonadota</taxon>
        <taxon>Alphaproteobacteria</taxon>
        <taxon>Hyphomicrobiales</taxon>
        <taxon>Rhizobiaceae</taxon>
        <taxon>Sinorhizobium/Ensifer group</taxon>
        <taxon>Sinorhizobium</taxon>
    </lineage>
</organism>